<sequence length="129" mass="14582">MKFQMKEGGFTTDLSYGQLDISGDEAYGFRPFQLLTASIAVCSGGVLRKILEKKRMHVEDIQIDTNVHRNEQEANRIEKVEVHFTIKGKGLSEQQIHKAMELTRKNCSMVQSVIPAIEVVETFEIIPGE</sequence>
<dbReference type="RefSeq" id="WP_404317129.1">
    <property type="nucleotide sequence ID" value="NZ_JAUIYO010000007.1"/>
</dbReference>
<dbReference type="EMBL" id="JAUIYO010000007">
    <property type="protein sequence ID" value="MFK2826153.1"/>
    <property type="molecule type" value="Genomic_DNA"/>
</dbReference>
<comment type="caution">
    <text evidence="1">The sequence shown here is derived from an EMBL/GenBank/DDBJ whole genome shotgun (WGS) entry which is preliminary data.</text>
</comment>
<dbReference type="InterPro" id="IPR015946">
    <property type="entry name" value="KH_dom-like_a/b"/>
</dbReference>
<organism evidence="1 2">
    <name type="scientific">Bacillus lumedeiriae</name>
    <dbReference type="NCBI Taxonomy" id="3058829"/>
    <lineage>
        <taxon>Bacteria</taxon>
        <taxon>Bacillati</taxon>
        <taxon>Bacillota</taxon>
        <taxon>Bacilli</taxon>
        <taxon>Bacillales</taxon>
        <taxon>Bacillaceae</taxon>
        <taxon>Bacillus</taxon>
    </lineage>
</organism>
<evidence type="ECO:0000313" key="2">
    <source>
        <dbReference type="Proteomes" id="UP001619911"/>
    </source>
</evidence>
<dbReference type="Pfam" id="PF02566">
    <property type="entry name" value="OsmC"/>
    <property type="match status" value="1"/>
</dbReference>
<accession>A0ABW8I9K4</accession>
<dbReference type="PANTHER" id="PTHR34352:SF1">
    <property type="entry name" value="PROTEIN YHFA"/>
    <property type="match status" value="1"/>
</dbReference>
<evidence type="ECO:0000313" key="1">
    <source>
        <dbReference type="EMBL" id="MFK2826153.1"/>
    </source>
</evidence>
<protein>
    <submittedName>
        <fullName evidence="1">OsmC family protein</fullName>
    </submittedName>
</protein>
<gene>
    <name evidence="1" type="ORF">QYG89_10800</name>
</gene>
<keyword evidence="2" id="KW-1185">Reference proteome</keyword>
<name>A0ABW8I9K4_9BACI</name>
<dbReference type="PANTHER" id="PTHR34352">
    <property type="entry name" value="PROTEIN YHFA"/>
    <property type="match status" value="1"/>
</dbReference>
<dbReference type="SUPFAM" id="SSF82784">
    <property type="entry name" value="OsmC-like"/>
    <property type="match status" value="1"/>
</dbReference>
<dbReference type="Gene3D" id="3.30.300.20">
    <property type="match status" value="1"/>
</dbReference>
<proteinExistence type="predicted"/>
<dbReference type="InterPro" id="IPR003718">
    <property type="entry name" value="OsmC/Ohr_fam"/>
</dbReference>
<reference evidence="1 2" key="1">
    <citation type="submission" date="2023-07" db="EMBL/GenBank/DDBJ databases">
        <title>Bacillus lucianemedeirus sp. nov, a new species isolated from an immunobiological production facility.</title>
        <authorList>
            <person name="Costa L.V."/>
            <person name="Miranda R.V.S.L."/>
            <person name="Brandao M.L.L."/>
            <person name="Reis C.M.F."/>
            <person name="Frazao A.M."/>
            <person name="Cruz F.V."/>
            <person name="Baio P.V.P."/>
            <person name="Veras J.F.C."/>
            <person name="Ramos J.N."/>
            <person name="Vieira V."/>
        </authorList>
    </citation>
    <scope>NUCLEOTIDE SEQUENCE [LARGE SCALE GENOMIC DNA]</scope>
    <source>
        <strain evidence="1 2">B190/17</strain>
    </source>
</reference>
<dbReference type="InterPro" id="IPR036102">
    <property type="entry name" value="OsmC/Ohrsf"/>
</dbReference>
<dbReference type="Proteomes" id="UP001619911">
    <property type="component" value="Unassembled WGS sequence"/>
</dbReference>